<evidence type="ECO:0000313" key="3">
    <source>
        <dbReference type="Proteomes" id="UP000823941"/>
    </source>
</evidence>
<feature type="region of interest" description="Disordered" evidence="1">
    <location>
        <begin position="19"/>
        <end position="49"/>
    </location>
</feature>
<evidence type="ECO:0000256" key="1">
    <source>
        <dbReference type="SAM" id="MobiDB-lite"/>
    </source>
</evidence>
<comment type="caution">
    <text evidence="2">The sequence shown here is derived from an EMBL/GenBank/DDBJ whole genome shotgun (WGS) entry which is preliminary data.</text>
</comment>
<reference evidence="2 3" key="1">
    <citation type="submission" date="2021-06" db="EMBL/GenBank/DDBJ databases">
        <title>A haploid diamondback moth (Plutella xylostella L.) genome assembly resolves 31 chromosomes and identifies a diamide resistance mutation.</title>
        <authorList>
            <person name="Ward C.M."/>
            <person name="Perry K.D."/>
            <person name="Baker G."/>
            <person name="Powis K."/>
            <person name="Heckel D.G."/>
            <person name="Baxter S.W."/>
        </authorList>
    </citation>
    <scope>NUCLEOTIDE SEQUENCE [LARGE SCALE GENOMIC DNA]</scope>
    <source>
        <strain evidence="2 3">LV</strain>
        <tissue evidence="2">Single pupa</tissue>
    </source>
</reference>
<accession>A0ABQ7R253</accession>
<proteinExistence type="predicted"/>
<keyword evidence="3" id="KW-1185">Reference proteome</keyword>
<dbReference type="EMBL" id="JAHIBW010000004">
    <property type="protein sequence ID" value="KAG7311377.1"/>
    <property type="molecule type" value="Genomic_DNA"/>
</dbReference>
<evidence type="ECO:0000313" key="2">
    <source>
        <dbReference type="EMBL" id="KAG7311377.1"/>
    </source>
</evidence>
<feature type="compositionally biased region" description="Gly residues" evidence="1">
    <location>
        <begin position="36"/>
        <end position="49"/>
    </location>
</feature>
<dbReference type="Proteomes" id="UP000823941">
    <property type="component" value="Chromosome 4"/>
</dbReference>
<name>A0ABQ7R253_PLUXY</name>
<sequence>MDRGVNTNLHCSPCLSLRASDGGKTPQSHSVQAARCGGGGAAGRQRGGGAAEVARHQLFAAAAG</sequence>
<protein>
    <submittedName>
        <fullName evidence="2">Uncharacterized protein</fullName>
    </submittedName>
</protein>
<organism evidence="2 3">
    <name type="scientific">Plutella xylostella</name>
    <name type="common">Diamondback moth</name>
    <name type="synonym">Plutella maculipennis</name>
    <dbReference type="NCBI Taxonomy" id="51655"/>
    <lineage>
        <taxon>Eukaryota</taxon>
        <taxon>Metazoa</taxon>
        <taxon>Ecdysozoa</taxon>
        <taxon>Arthropoda</taxon>
        <taxon>Hexapoda</taxon>
        <taxon>Insecta</taxon>
        <taxon>Pterygota</taxon>
        <taxon>Neoptera</taxon>
        <taxon>Endopterygota</taxon>
        <taxon>Lepidoptera</taxon>
        <taxon>Glossata</taxon>
        <taxon>Ditrysia</taxon>
        <taxon>Yponomeutoidea</taxon>
        <taxon>Plutellidae</taxon>
        <taxon>Plutella</taxon>
    </lineage>
</organism>
<gene>
    <name evidence="2" type="ORF">JYU34_002418</name>
</gene>